<evidence type="ECO:0000256" key="7">
    <source>
        <dbReference type="ARBA" id="ARBA00022801"/>
    </source>
</evidence>
<comment type="subcellular location">
    <subcellularLocation>
        <location evidence="2">Periplasm</location>
    </subcellularLocation>
</comment>
<name>A0ABU9DAN1_9PROT</name>
<keyword evidence="12" id="KW-0969">Cilium</keyword>
<protein>
    <recommendedName>
        <fullName evidence="5">Peptidoglycan hydrolase FlgJ</fullName>
    </recommendedName>
    <alternativeName>
        <fullName evidence="10">Muramidase FlgJ</fullName>
    </alternativeName>
</protein>
<proteinExistence type="inferred from homology"/>
<dbReference type="PANTHER" id="PTHR33308:SF9">
    <property type="entry name" value="PEPTIDOGLYCAN HYDROLASE FLGJ"/>
    <property type="match status" value="1"/>
</dbReference>
<comment type="function">
    <text evidence="1">Flagellum-specific muramidase which hydrolyzes the peptidoglycan layer to assemble the rod structure in the periplasmic space.</text>
</comment>
<comment type="similarity">
    <text evidence="4">In the C-terminal section; belongs to the glycosyl hydrolase 73 family.</text>
</comment>
<dbReference type="Pfam" id="PF10135">
    <property type="entry name" value="Rod-binding"/>
    <property type="match status" value="1"/>
</dbReference>
<accession>A0ABU9DAN1</accession>
<dbReference type="Gene3D" id="1.10.530.10">
    <property type="match status" value="1"/>
</dbReference>
<comment type="caution">
    <text evidence="12">The sequence shown here is derived from an EMBL/GenBank/DDBJ whole genome shotgun (WGS) entry which is preliminary data.</text>
</comment>
<dbReference type="InterPro" id="IPR013377">
    <property type="entry name" value="FlgJ"/>
</dbReference>
<dbReference type="Pfam" id="PF01832">
    <property type="entry name" value="Glucosaminidase"/>
    <property type="match status" value="1"/>
</dbReference>
<dbReference type="RefSeq" id="WP_341371636.1">
    <property type="nucleotide sequence ID" value="NZ_JBBPCO010000013.1"/>
</dbReference>
<evidence type="ECO:0000256" key="9">
    <source>
        <dbReference type="ARBA" id="ARBA00023316"/>
    </source>
</evidence>
<evidence type="ECO:0000256" key="10">
    <source>
        <dbReference type="ARBA" id="ARBA00030835"/>
    </source>
</evidence>
<keyword evidence="7 12" id="KW-0378">Hydrolase</keyword>
<evidence type="ECO:0000256" key="4">
    <source>
        <dbReference type="ARBA" id="ARBA00007974"/>
    </source>
</evidence>
<sequence length="299" mass="32047">MKGLGASDTQSVLDFTQLRSLQTQAQQQDPQALKKAAQQFEALFTQQMLKGMRATLPGNPLTSSNEGKMYQGMLDQQLAQNLSQGRGFGLAEMLVRQLGIAKPPVQGTAAGFEAMARRIAPHTPAPAESSSPAPRGALERAKQFIADILPAAREAAKALGVSPVAVLAHAALETGWGKSVPRDGKNQPSFNLFGIKASGWAGRQVEAGTHEFRQGLQQMERAAFRAYDSVADGVQDYARLLQGSKRYQQVLGMGDDIAGFARGLQKAGYATDPRYAEKLTATAKGHRMQSILNSLGIKP</sequence>
<dbReference type="EMBL" id="JBBPCO010000013">
    <property type="protein sequence ID" value="MEK8090581.1"/>
    <property type="molecule type" value="Genomic_DNA"/>
</dbReference>
<dbReference type="SMART" id="SM00047">
    <property type="entry name" value="LYZ2"/>
    <property type="match status" value="1"/>
</dbReference>
<evidence type="ECO:0000256" key="3">
    <source>
        <dbReference type="ARBA" id="ARBA00006880"/>
    </source>
</evidence>
<evidence type="ECO:0000313" key="12">
    <source>
        <dbReference type="EMBL" id="MEK8090581.1"/>
    </source>
</evidence>
<dbReference type="InterPro" id="IPR051056">
    <property type="entry name" value="Glycosyl_Hydrolase_73"/>
</dbReference>
<evidence type="ECO:0000256" key="5">
    <source>
        <dbReference type="ARBA" id="ARBA00013433"/>
    </source>
</evidence>
<dbReference type="NCBIfam" id="TIGR02541">
    <property type="entry name" value="flagell_FlgJ"/>
    <property type="match status" value="1"/>
</dbReference>
<dbReference type="InterPro" id="IPR002901">
    <property type="entry name" value="MGlyc_endo_b_GlcNAc-like_dom"/>
</dbReference>
<keyword evidence="12" id="KW-0282">Flagellum</keyword>
<evidence type="ECO:0000256" key="8">
    <source>
        <dbReference type="ARBA" id="ARBA00023295"/>
    </source>
</evidence>
<dbReference type="Proteomes" id="UP001446205">
    <property type="component" value="Unassembled WGS sequence"/>
</dbReference>
<evidence type="ECO:0000256" key="2">
    <source>
        <dbReference type="ARBA" id="ARBA00004418"/>
    </source>
</evidence>
<organism evidence="12 13">
    <name type="scientific">Thermithiobacillus plumbiphilus</name>
    <dbReference type="NCBI Taxonomy" id="1729899"/>
    <lineage>
        <taxon>Bacteria</taxon>
        <taxon>Pseudomonadati</taxon>
        <taxon>Pseudomonadota</taxon>
        <taxon>Acidithiobacillia</taxon>
        <taxon>Acidithiobacillales</taxon>
        <taxon>Thermithiobacillaceae</taxon>
        <taxon>Thermithiobacillus</taxon>
    </lineage>
</organism>
<evidence type="ECO:0000259" key="11">
    <source>
        <dbReference type="SMART" id="SM00047"/>
    </source>
</evidence>
<keyword evidence="13" id="KW-1185">Reference proteome</keyword>
<dbReference type="InterPro" id="IPR019301">
    <property type="entry name" value="Flagellar_prot_FlgJ_N"/>
</dbReference>
<keyword evidence="8" id="KW-0326">Glycosidase</keyword>
<dbReference type="PRINTS" id="PR01002">
    <property type="entry name" value="FLGFLGJ"/>
</dbReference>
<gene>
    <name evidence="12" type="primary">flgJ</name>
    <name evidence="12" type="ORF">WOB96_12530</name>
</gene>
<keyword evidence="12" id="KW-0966">Cell projection</keyword>
<feature type="domain" description="Mannosyl-glycoprotein endo-beta-N-acetylglucosamidase-like" evidence="11">
    <location>
        <begin position="130"/>
        <end position="291"/>
    </location>
</feature>
<evidence type="ECO:0000313" key="13">
    <source>
        <dbReference type="Proteomes" id="UP001446205"/>
    </source>
</evidence>
<evidence type="ECO:0000256" key="6">
    <source>
        <dbReference type="ARBA" id="ARBA00022764"/>
    </source>
</evidence>
<keyword evidence="6" id="KW-0574">Periplasm</keyword>
<comment type="similarity">
    <text evidence="3">In the N-terminal section; belongs to the FlgJ family.</text>
</comment>
<evidence type="ECO:0000256" key="1">
    <source>
        <dbReference type="ARBA" id="ARBA00002954"/>
    </source>
</evidence>
<keyword evidence="9" id="KW-0961">Cell wall biogenesis/degradation</keyword>
<dbReference type="GO" id="GO:0016787">
    <property type="term" value="F:hydrolase activity"/>
    <property type="evidence" value="ECO:0007669"/>
    <property type="project" value="UniProtKB-KW"/>
</dbReference>
<dbReference type="PANTHER" id="PTHR33308">
    <property type="entry name" value="PEPTIDOGLYCAN HYDROLASE FLGJ"/>
    <property type="match status" value="1"/>
</dbReference>
<dbReference type="Gene3D" id="2.10.70.40">
    <property type="entry name" value="peptidoglycan hydrolase"/>
    <property type="match status" value="1"/>
</dbReference>
<reference evidence="12 13" key="1">
    <citation type="submission" date="2024-04" db="EMBL/GenBank/DDBJ databases">
        <authorList>
            <person name="Abashina T."/>
            <person name="Shaikin A."/>
        </authorList>
    </citation>
    <scope>NUCLEOTIDE SEQUENCE [LARGE SCALE GENOMIC DNA]</scope>
    <source>
        <strain evidence="12 13">AAFK</strain>
    </source>
</reference>